<comment type="caution">
    <text evidence="7">The sequence shown here is derived from an EMBL/GenBank/DDBJ whole genome shotgun (WGS) entry which is preliminary data.</text>
</comment>
<keyword evidence="3 6" id="KW-0812">Transmembrane</keyword>
<feature type="transmembrane region" description="Helical" evidence="6">
    <location>
        <begin position="80"/>
        <end position="102"/>
    </location>
</feature>
<feature type="transmembrane region" description="Helical" evidence="6">
    <location>
        <begin position="137"/>
        <end position="156"/>
    </location>
</feature>
<dbReference type="Proteomes" id="UP000886874">
    <property type="component" value="Unassembled WGS sequence"/>
</dbReference>
<feature type="transmembrane region" description="Helical" evidence="6">
    <location>
        <begin position="223"/>
        <end position="243"/>
    </location>
</feature>
<reference evidence="7" key="2">
    <citation type="journal article" date="2021" name="PeerJ">
        <title>Extensive microbial diversity within the chicken gut microbiome revealed by metagenomics and culture.</title>
        <authorList>
            <person name="Gilroy R."/>
            <person name="Ravi A."/>
            <person name="Getino M."/>
            <person name="Pursley I."/>
            <person name="Horton D.L."/>
            <person name="Alikhan N.F."/>
            <person name="Baker D."/>
            <person name="Gharbi K."/>
            <person name="Hall N."/>
            <person name="Watson M."/>
            <person name="Adriaenssens E.M."/>
            <person name="Foster-Nyarko E."/>
            <person name="Jarju S."/>
            <person name="Secka A."/>
            <person name="Antonio M."/>
            <person name="Oren A."/>
            <person name="Chaudhuri R.R."/>
            <person name="La Ragione R."/>
            <person name="Hildebrand F."/>
            <person name="Pallen M.J."/>
        </authorList>
    </citation>
    <scope>NUCLEOTIDE SEQUENCE</scope>
    <source>
        <strain evidence="7">ChiSjej2B20-13462</strain>
    </source>
</reference>
<feature type="transmembrane region" description="Helical" evidence="6">
    <location>
        <begin position="300"/>
        <end position="317"/>
    </location>
</feature>
<name>A0A9D1CPF3_9FIRM</name>
<accession>A0A9D1CPF3</accession>
<feature type="transmembrane region" description="Helical" evidence="6">
    <location>
        <begin position="53"/>
        <end position="74"/>
    </location>
</feature>
<reference evidence="7" key="1">
    <citation type="submission" date="2020-10" db="EMBL/GenBank/DDBJ databases">
        <authorList>
            <person name="Gilroy R."/>
        </authorList>
    </citation>
    <scope>NUCLEOTIDE SEQUENCE</scope>
    <source>
        <strain evidence="7">ChiSjej2B20-13462</strain>
    </source>
</reference>
<dbReference type="EMBL" id="DVFN01000100">
    <property type="protein sequence ID" value="HIQ70068.1"/>
    <property type="molecule type" value="Genomic_DNA"/>
</dbReference>
<keyword evidence="4 6" id="KW-1133">Transmembrane helix</keyword>
<dbReference type="Pfam" id="PF02653">
    <property type="entry name" value="BPD_transp_2"/>
    <property type="match status" value="1"/>
</dbReference>
<sequence length="350" mass="37647">MKKNSNTPVSPLLPKRRSISGNLVTILMVVILYAVVCYLLYTGRASRQMSNMLVSISCYIVLAVSLNLVVGLLGELSLGHAGFMSVGLFTGCLVSLATVDILPLPVRMPLSMIVGGLSAAVVGLIVGLPALRLKGDYLAIVTLGCGEIIKTVITNLDVTGGAKGLNTTPIYGNSKTLLPYGIVLVFLVIIVMMNLKNSRHGRAIMAIRDNRIAAESNGVDVTYYKLMVFILAAFFAGMAGTLYGHSLSNNKAATFDYNMSIEILVLVVLGGMGSIRGSIIATIILRALPEVLRVDWVSDYRMLAYSVLLILIMLLNASPKFADLKGRWSIGNLMYVLGNQKKKKEAASRD</sequence>
<proteinExistence type="predicted"/>
<evidence type="ECO:0000256" key="5">
    <source>
        <dbReference type="ARBA" id="ARBA00023136"/>
    </source>
</evidence>
<comment type="subcellular location">
    <subcellularLocation>
        <location evidence="1">Cell membrane</location>
        <topology evidence="1">Multi-pass membrane protein</topology>
    </subcellularLocation>
</comment>
<feature type="transmembrane region" description="Helical" evidence="6">
    <location>
        <begin position="177"/>
        <end position="195"/>
    </location>
</feature>
<feature type="transmembrane region" description="Helical" evidence="6">
    <location>
        <begin position="109"/>
        <end position="131"/>
    </location>
</feature>
<dbReference type="AlphaFoldDB" id="A0A9D1CPF3"/>
<dbReference type="GO" id="GO:0005886">
    <property type="term" value="C:plasma membrane"/>
    <property type="evidence" value="ECO:0007669"/>
    <property type="project" value="UniProtKB-SubCell"/>
</dbReference>
<dbReference type="GO" id="GO:0015658">
    <property type="term" value="F:branched-chain amino acid transmembrane transporter activity"/>
    <property type="evidence" value="ECO:0007669"/>
    <property type="project" value="InterPro"/>
</dbReference>
<evidence type="ECO:0000256" key="6">
    <source>
        <dbReference type="SAM" id="Phobius"/>
    </source>
</evidence>
<evidence type="ECO:0000256" key="1">
    <source>
        <dbReference type="ARBA" id="ARBA00004651"/>
    </source>
</evidence>
<dbReference type="InterPro" id="IPR043428">
    <property type="entry name" value="LivM-like"/>
</dbReference>
<evidence type="ECO:0000256" key="3">
    <source>
        <dbReference type="ARBA" id="ARBA00022692"/>
    </source>
</evidence>
<evidence type="ECO:0000256" key="4">
    <source>
        <dbReference type="ARBA" id="ARBA00022989"/>
    </source>
</evidence>
<gene>
    <name evidence="7" type="ORF">IAA67_07050</name>
</gene>
<keyword evidence="2" id="KW-1003">Cell membrane</keyword>
<feature type="transmembrane region" description="Helical" evidence="6">
    <location>
        <begin position="263"/>
        <end position="288"/>
    </location>
</feature>
<dbReference type="InterPro" id="IPR001851">
    <property type="entry name" value="ABC_transp_permease"/>
</dbReference>
<evidence type="ECO:0000313" key="7">
    <source>
        <dbReference type="EMBL" id="HIQ70068.1"/>
    </source>
</evidence>
<dbReference type="CDD" id="cd06581">
    <property type="entry name" value="TM_PBP1_LivM_like"/>
    <property type="match status" value="1"/>
</dbReference>
<evidence type="ECO:0000256" key="2">
    <source>
        <dbReference type="ARBA" id="ARBA00022475"/>
    </source>
</evidence>
<feature type="transmembrane region" description="Helical" evidence="6">
    <location>
        <begin position="20"/>
        <end position="41"/>
    </location>
</feature>
<dbReference type="PANTHER" id="PTHR30482:SF10">
    <property type="entry name" value="HIGH-AFFINITY BRANCHED-CHAIN AMINO ACID TRANSPORT PROTEIN BRAE"/>
    <property type="match status" value="1"/>
</dbReference>
<dbReference type="PANTHER" id="PTHR30482">
    <property type="entry name" value="HIGH-AFFINITY BRANCHED-CHAIN AMINO ACID TRANSPORT SYSTEM PERMEASE"/>
    <property type="match status" value="1"/>
</dbReference>
<keyword evidence="5 6" id="KW-0472">Membrane</keyword>
<evidence type="ECO:0000313" key="8">
    <source>
        <dbReference type="Proteomes" id="UP000886874"/>
    </source>
</evidence>
<protein>
    <submittedName>
        <fullName evidence="7">Branched-chain amino acid ABC transporter permease</fullName>
    </submittedName>
</protein>
<organism evidence="7 8">
    <name type="scientific">Candidatus Avoscillospira stercorigallinarum</name>
    <dbReference type="NCBI Taxonomy" id="2840708"/>
    <lineage>
        <taxon>Bacteria</taxon>
        <taxon>Bacillati</taxon>
        <taxon>Bacillota</taxon>
        <taxon>Clostridia</taxon>
        <taxon>Eubacteriales</taxon>
        <taxon>Oscillospiraceae</taxon>
        <taxon>Oscillospiraceae incertae sedis</taxon>
        <taxon>Candidatus Avoscillospira</taxon>
    </lineage>
</organism>